<dbReference type="EMBL" id="JAPDRK010000022">
    <property type="protein sequence ID" value="KAJ9603320.1"/>
    <property type="molecule type" value="Genomic_DNA"/>
</dbReference>
<evidence type="ECO:0000313" key="3">
    <source>
        <dbReference type="EMBL" id="KAJ9603320.1"/>
    </source>
</evidence>
<dbReference type="Pfam" id="PF20434">
    <property type="entry name" value="BD-FAE"/>
    <property type="match status" value="1"/>
</dbReference>
<accession>A0AA39CCM2</accession>
<keyword evidence="4" id="KW-1185">Reference proteome</keyword>
<protein>
    <recommendedName>
        <fullName evidence="2">BD-FAE-like domain-containing protein</fullName>
    </recommendedName>
</protein>
<comment type="caution">
    <text evidence="3">The sequence shown here is derived from an EMBL/GenBank/DDBJ whole genome shotgun (WGS) entry which is preliminary data.</text>
</comment>
<dbReference type="Gene3D" id="3.40.50.1820">
    <property type="entry name" value="alpha/beta hydrolase"/>
    <property type="match status" value="1"/>
</dbReference>
<gene>
    <name evidence="3" type="ORF">H2200_012098</name>
</gene>
<name>A0AA39CCM2_9EURO</name>
<feature type="compositionally biased region" description="Low complexity" evidence="1">
    <location>
        <begin position="234"/>
        <end position="249"/>
    </location>
</feature>
<evidence type="ECO:0000256" key="1">
    <source>
        <dbReference type="SAM" id="MobiDB-lite"/>
    </source>
</evidence>
<sequence length="427" mass="46453">MALKPDRNIFSIDKLRKSEDGPRKVVVYLPPGPTVVATTSASLDAFTLPSTVFPLDASVVRINYRLGSSDLESPSELAVFPTPIHEVATAFSYLTSSMSRFNENEDEGPKICLLGSHIGGALATMLALTEPNSIHALAVSEPMLDWVGLDEVLDQLQAAEISSSVTPRKTQAQIQAQKQAQKGRKTGQPRIDNKSVVAAVKEMIKLRSKLFKTPSAYFDPFASPMLFLRAPGRDTPTGTMGDQMTGDMGLADLDGGYDDPDAFGPYDDDWQPSSSSLAPSSAPATDNSIDFSAESNSISDPAPVTPPRRRKVLRRWPAVGNPDSVILPRVKIFVQAPSQPDAVRRPMEESEGIDIVSGHAALMRAQGSEMVELLRRACFVGREKGFAEERVKLELRGQNLQHGTVDNADEVAIKWLGEMFQDENDES</sequence>
<reference evidence="3" key="1">
    <citation type="submission" date="2022-10" db="EMBL/GenBank/DDBJ databases">
        <title>Culturing micro-colonial fungi from biological soil crusts in the Mojave desert and describing Neophaeococcomyces mojavensis, and introducing the new genera and species Taxawa tesnikishii.</title>
        <authorList>
            <person name="Kurbessoian T."/>
            <person name="Stajich J.E."/>
        </authorList>
    </citation>
    <scope>NUCLEOTIDE SEQUENCE</scope>
    <source>
        <strain evidence="3">TK_41</strain>
    </source>
</reference>
<dbReference type="InterPro" id="IPR049492">
    <property type="entry name" value="BD-FAE-like_dom"/>
</dbReference>
<dbReference type="SUPFAM" id="SSF53474">
    <property type="entry name" value="alpha/beta-Hydrolases"/>
    <property type="match status" value="1"/>
</dbReference>
<evidence type="ECO:0000259" key="2">
    <source>
        <dbReference type="Pfam" id="PF20434"/>
    </source>
</evidence>
<dbReference type="Proteomes" id="UP001172673">
    <property type="component" value="Unassembled WGS sequence"/>
</dbReference>
<feature type="region of interest" description="Disordered" evidence="1">
    <location>
        <begin position="233"/>
        <end position="309"/>
    </location>
</feature>
<feature type="compositionally biased region" description="Low complexity" evidence="1">
    <location>
        <begin position="168"/>
        <end position="180"/>
    </location>
</feature>
<dbReference type="AlphaFoldDB" id="A0AA39CCM2"/>
<proteinExistence type="predicted"/>
<evidence type="ECO:0000313" key="4">
    <source>
        <dbReference type="Proteomes" id="UP001172673"/>
    </source>
</evidence>
<feature type="region of interest" description="Disordered" evidence="1">
    <location>
        <begin position="167"/>
        <end position="192"/>
    </location>
</feature>
<feature type="domain" description="BD-FAE-like" evidence="2">
    <location>
        <begin position="18"/>
        <end position="162"/>
    </location>
</feature>
<feature type="compositionally biased region" description="Acidic residues" evidence="1">
    <location>
        <begin position="255"/>
        <end position="270"/>
    </location>
</feature>
<dbReference type="InterPro" id="IPR029058">
    <property type="entry name" value="AB_hydrolase_fold"/>
</dbReference>
<feature type="compositionally biased region" description="Polar residues" evidence="1">
    <location>
        <begin position="285"/>
        <end position="299"/>
    </location>
</feature>
<feature type="compositionally biased region" description="Low complexity" evidence="1">
    <location>
        <begin position="272"/>
        <end position="284"/>
    </location>
</feature>
<organism evidence="3 4">
    <name type="scientific">Cladophialophora chaetospira</name>
    <dbReference type="NCBI Taxonomy" id="386627"/>
    <lineage>
        <taxon>Eukaryota</taxon>
        <taxon>Fungi</taxon>
        <taxon>Dikarya</taxon>
        <taxon>Ascomycota</taxon>
        <taxon>Pezizomycotina</taxon>
        <taxon>Eurotiomycetes</taxon>
        <taxon>Chaetothyriomycetidae</taxon>
        <taxon>Chaetothyriales</taxon>
        <taxon>Herpotrichiellaceae</taxon>
        <taxon>Cladophialophora</taxon>
    </lineage>
</organism>